<dbReference type="SUPFAM" id="SSF55729">
    <property type="entry name" value="Acyl-CoA N-acyltransferases (Nat)"/>
    <property type="match status" value="1"/>
</dbReference>
<evidence type="ECO:0000256" key="11">
    <source>
        <dbReference type="ARBA" id="ARBA00074372"/>
    </source>
</evidence>
<evidence type="ECO:0000256" key="2">
    <source>
        <dbReference type="ARBA" id="ARBA00022490"/>
    </source>
</evidence>
<comment type="catalytic activity">
    <reaction evidence="7 15">
        <text>N-terminal L-lysyl-[protein] + L-leucyl-tRNA(Leu) = N-terminal L-leucyl-L-lysyl-[protein] + tRNA(Leu) + H(+)</text>
        <dbReference type="Rhea" id="RHEA:12340"/>
        <dbReference type="Rhea" id="RHEA-COMP:9613"/>
        <dbReference type="Rhea" id="RHEA-COMP:9622"/>
        <dbReference type="Rhea" id="RHEA-COMP:12670"/>
        <dbReference type="Rhea" id="RHEA-COMP:12671"/>
        <dbReference type="ChEBI" id="CHEBI:15378"/>
        <dbReference type="ChEBI" id="CHEBI:65249"/>
        <dbReference type="ChEBI" id="CHEBI:78442"/>
        <dbReference type="ChEBI" id="CHEBI:78494"/>
        <dbReference type="ChEBI" id="CHEBI:133043"/>
        <dbReference type="EC" id="2.3.2.6"/>
    </reaction>
</comment>
<keyword evidence="2 15" id="KW-0963">Cytoplasm</keyword>
<evidence type="ECO:0000313" key="17">
    <source>
        <dbReference type="Proteomes" id="UP000464262"/>
    </source>
</evidence>
<keyword evidence="17" id="KW-1185">Reference proteome</keyword>
<dbReference type="Gene3D" id="3.30.70.3550">
    <property type="entry name" value="Leucyl/phenylalanyl-tRNA-protein transferase, N-terminal domain"/>
    <property type="match status" value="1"/>
</dbReference>
<dbReference type="NCBIfam" id="TIGR00667">
    <property type="entry name" value="aat"/>
    <property type="match status" value="1"/>
</dbReference>
<dbReference type="RefSeq" id="WP_164649699.1">
    <property type="nucleotide sequence ID" value="NZ_CP047476.1"/>
</dbReference>
<dbReference type="PANTHER" id="PTHR30098:SF2">
    <property type="entry name" value="LEUCYL_PHENYLALANYL-TRNA--PROTEIN TRANSFERASE"/>
    <property type="match status" value="1"/>
</dbReference>
<evidence type="ECO:0000256" key="13">
    <source>
        <dbReference type="ARBA" id="ARBA00077165"/>
    </source>
</evidence>
<dbReference type="InterPro" id="IPR016181">
    <property type="entry name" value="Acyl_CoA_acyltransferase"/>
</dbReference>
<dbReference type="EC" id="2.3.2.6" evidence="10 15"/>
<evidence type="ECO:0000256" key="12">
    <source>
        <dbReference type="ARBA" id="ARBA00077136"/>
    </source>
</evidence>
<dbReference type="PANTHER" id="PTHR30098">
    <property type="entry name" value="LEUCYL/PHENYLALANYL-TRNA--PROTEIN TRANSFERASE"/>
    <property type="match status" value="1"/>
</dbReference>
<sequence>MAIYLTELDPFNVEFPSVFDALEEPSGLLAFGGDLSPKRLLTAYRSGIFPWYGPDEPLLWWSPAPRAVFNPVTFQPAKSLKKFQRKHDYRVSINQATEQVIDYCASTRSAEETWIHPEMRKAYKRLASLGYCHSVEVWRDQTLIGGLYGLSMGQLFCGESMFSLESNASKIGLWYFCEHFKQHSGRLIDCQIMNPHLASLGAQELPRLEFMQQLETLRDQSIGIGCFEPQWITLD</sequence>
<evidence type="ECO:0000256" key="7">
    <source>
        <dbReference type="ARBA" id="ARBA00051538"/>
    </source>
</evidence>
<keyword evidence="4 15" id="KW-0012">Acyltransferase</keyword>
<evidence type="ECO:0000256" key="14">
    <source>
        <dbReference type="ARBA" id="ARBA00083640"/>
    </source>
</evidence>
<dbReference type="FunFam" id="3.30.70.3550:FF:000001">
    <property type="entry name" value="Leucyl/phenylalanyl-tRNA--protein transferase"/>
    <property type="match status" value="1"/>
</dbReference>
<dbReference type="KEGG" id="vas:GT360_14620"/>
<organism evidence="16 17">
    <name type="scientific">Vibrio astriarenae</name>
    <dbReference type="NCBI Taxonomy" id="1481923"/>
    <lineage>
        <taxon>Bacteria</taxon>
        <taxon>Pseudomonadati</taxon>
        <taxon>Pseudomonadota</taxon>
        <taxon>Gammaproteobacteria</taxon>
        <taxon>Vibrionales</taxon>
        <taxon>Vibrionaceae</taxon>
        <taxon>Vibrio</taxon>
    </lineage>
</organism>
<evidence type="ECO:0000256" key="4">
    <source>
        <dbReference type="ARBA" id="ARBA00023315"/>
    </source>
</evidence>
<evidence type="ECO:0000256" key="9">
    <source>
        <dbReference type="ARBA" id="ARBA00061535"/>
    </source>
</evidence>
<evidence type="ECO:0000256" key="8">
    <source>
        <dbReference type="ARBA" id="ARBA00054043"/>
    </source>
</evidence>
<name>A0A7Z2T5I6_9VIBR</name>
<dbReference type="Pfam" id="PF03588">
    <property type="entry name" value="Leu_Phe_trans"/>
    <property type="match status" value="1"/>
</dbReference>
<dbReference type="HAMAP" id="MF_00688">
    <property type="entry name" value="Leu_Phe_trans"/>
    <property type="match status" value="1"/>
</dbReference>
<dbReference type="EMBL" id="CP047476">
    <property type="protein sequence ID" value="QIA64798.1"/>
    <property type="molecule type" value="Genomic_DNA"/>
</dbReference>
<comment type="subcellular location">
    <subcellularLocation>
        <location evidence="1 15">Cytoplasm</location>
    </subcellularLocation>
</comment>
<dbReference type="Gene3D" id="3.40.630.70">
    <property type="entry name" value="Leucyl/phenylalanyl-tRNA-protein transferase, C-terminal domain"/>
    <property type="match status" value="1"/>
</dbReference>
<comment type="catalytic activity">
    <reaction evidence="5 15">
        <text>L-phenylalanyl-tRNA(Phe) + an N-terminal L-alpha-aminoacyl-[protein] = an N-terminal L-phenylalanyl-L-alpha-aminoacyl-[protein] + tRNA(Phe)</text>
        <dbReference type="Rhea" id="RHEA:43632"/>
        <dbReference type="Rhea" id="RHEA-COMP:9668"/>
        <dbReference type="Rhea" id="RHEA-COMP:9699"/>
        <dbReference type="Rhea" id="RHEA-COMP:10636"/>
        <dbReference type="Rhea" id="RHEA-COMP:10637"/>
        <dbReference type="ChEBI" id="CHEBI:78442"/>
        <dbReference type="ChEBI" id="CHEBI:78531"/>
        <dbReference type="ChEBI" id="CHEBI:78597"/>
        <dbReference type="ChEBI" id="CHEBI:83561"/>
        <dbReference type="EC" id="2.3.2.6"/>
    </reaction>
</comment>
<evidence type="ECO:0000256" key="3">
    <source>
        <dbReference type="ARBA" id="ARBA00022679"/>
    </source>
</evidence>
<comment type="catalytic activity">
    <reaction evidence="6 15">
        <text>N-terminal L-arginyl-[protein] + L-leucyl-tRNA(Leu) = N-terminal L-leucyl-L-arginyl-[protein] + tRNA(Leu) + H(+)</text>
        <dbReference type="Rhea" id="RHEA:50416"/>
        <dbReference type="Rhea" id="RHEA-COMP:9613"/>
        <dbReference type="Rhea" id="RHEA-COMP:9622"/>
        <dbReference type="Rhea" id="RHEA-COMP:12672"/>
        <dbReference type="Rhea" id="RHEA-COMP:12673"/>
        <dbReference type="ChEBI" id="CHEBI:15378"/>
        <dbReference type="ChEBI" id="CHEBI:64719"/>
        <dbReference type="ChEBI" id="CHEBI:78442"/>
        <dbReference type="ChEBI" id="CHEBI:78494"/>
        <dbReference type="ChEBI" id="CHEBI:133044"/>
        <dbReference type="EC" id="2.3.2.6"/>
    </reaction>
</comment>
<evidence type="ECO:0000256" key="15">
    <source>
        <dbReference type="HAMAP-Rule" id="MF_00688"/>
    </source>
</evidence>
<evidence type="ECO:0000256" key="1">
    <source>
        <dbReference type="ARBA" id="ARBA00004496"/>
    </source>
</evidence>
<proteinExistence type="inferred from homology"/>
<dbReference type="InterPro" id="IPR004616">
    <property type="entry name" value="Leu/Phe-tRNA_Trfase"/>
</dbReference>
<dbReference type="InterPro" id="IPR042203">
    <property type="entry name" value="Leu/Phe-tRNA_Trfase_C"/>
</dbReference>
<dbReference type="Proteomes" id="UP000464262">
    <property type="component" value="Chromosome 2"/>
</dbReference>
<comment type="similarity">
    <text evidence="9 15">Belongs to the L/F-transferase family.</text>
</comment>
<evidence type="ECO:0000256" key="5">
    <source>
        <dbReference type="ARBA" id="ARBA00050607"/>
    </source>
</evidence>
<reference evidence="16 17" key="1">
    <citation type="submission" date="2020-01" db="EMBL/GenBank/DDBJ databases">
        <title>Whole genome and functional gene identification of agarase of Vibrio HN897.</title>
        <authorList>
            <person name="Liu Y."/>
            <person name="Zhao Z."/>
        </authorList>
    </citation>
    <scope>NUCLEOTIDE SEQUENCE [LARGE SCALE GENOMIC DNA]</scope>
    <source>
        <strain evidence="16 17">HN897</strain>
    </source>
</reference>
<dbReference type="AlphaFoldDB" id="A0A7Z2T5I6"/>
<accession>A0A7Z2T5I6</accession>
<evidence type="ECO:0000313" key="16">
    <source>
        <dbReference type="EMBL" id="QIA64798.1"/>
    </source>
</evidence>
<evidence type="ECO:0000256" key="6">
    <source>
        <dbReference type="ARBA" id="ARBA00050652"/>
    </source>
</evidence>
<dbReference type="InterPro" id="IPR042221">
    <property type="entry name" value="Leu/Phe-tRNA_Trfase_N"/>
</dbReference>
<dbReference type="FunFam" id="3.40.630.70:FF:000001">
    <property type="entry name" value="Leucyl/phenylalanyl-tRNA--protein transferase"/>
    <property type="match status" value="1"/>
</dbReference>
<evidence type="ECO:0000256" key="10">
    <source>
        <dbReference type="ARBA" id="ARBA00066767"/>
    </source>
</evidence>
<gene>
    <name evidence="15" type="primary">aat</name>
    <name evidence="16" type="ORF">GT360_14620</name>
</gene>
<dbReference type="GO" id="GO:0005737">
    <property type="term" value="C:cytoplasm"/>
    <property type="evidence" value="ECO:0007669"/>
    <property type="project" value="UniProtKB-SubCell"/>
</dbReference>
<comment type="function">
    <text evidence="8 15">Functions in the N-end rule pathway of protein degradation where it conjugates Leu, Phe and, less efficiently, Met from aminoacyl-tRNAs to the N-termini of proteins containing an N-terminal arginine or lysine.</text>
</comment>
<protein>
    <recommendedName>
        <fullName evidence="11 15">Leucyl/phenylalanyl-tRNA--protein transferase</fullName>
        <ecNumber evidence="10 15">2.3.2.6</ecNumber>
    </recommendedName>
    <alternativeName>
        <fullName evidence="12 15">L/F-transferase</fullName>
    </alternativeName>
    <alternativeName>
        <fullName evidence="13 15">Leucyltransferase</fullName>
    </alternativeName>
    <alternativeName>
        <fullName evidence="14 15">Phenyalanyltransferase</fullName>
    </alternativeName>
</protein>
<dbReference type="GO" id="GO:0008914">
    <property type="term" value="F:leucyl-tRNA--protein transferase activity"/>
    <property type="evidence" value="ECO:0007669"/>
    <property type="project" value="UniProtKB-UniRule"/>
</dbReference>
<dbReference type="GO" id="GO:0030163">
    <property type="term" value="P:protein catabolic process"/>
    <property type="evidence" value="ECO:0007669"/>
    <property type="project" value="UniProtKB-UniRule"/>
</dbReference>
<keyword evidence="3 15" id="KW-0808">Transferase</keyword>